<sequence length="305" mass="34394">MTRDELLDKLDEAQTNEEIREIGEELLTQDPKSPYGKLAVWETMGYEDAVENLDMLREALDEIRAVVDAKEIPAVIDEDRDALVYCTVMMNLGYSLLAEGEIEEAYEVAKEFANFDDEGSFPSRMLLYRCMLDLELYGDIFETLEADPLESVVGEHARAIALLETGAAAGEVRDAINYAISLSPDVPFFVINIWDFPEAEEEIEEELEDVVNDATYLAEPWCKSDKRLAAISAPTFLFGYLTNRLADEKEMKVLREGYEEAGVSERIEAVKKHLEELERANTDPEEIDAEALGETAEILEELLGE</sequence>
<protein>
    <submittedName>
        <fullName evidence="1">Uncharacterized protein</fullName>
    </submittedName>
</protein>
<evidence type="ECO:0000313" key="1">
    <source>
        <dbReference type="EMBL" id="ANZ45909.1"/>
    </source>
</evidence>
<reference evidence="1" key="1">
    <citation type="submission" date="2016-08" db="EMBL/GenBank/DDBJ databases">
        <title>Complete genome of Cloacibacillus porcorum.</title>
        <authorList>
            <person name="Looft T."/>
            <person name="Bayles D.O."/>
            <person name="Alt D.P."/>
        </authorList>
    </citation>
    <scope>NUCLEOTIDE SEQUENCE [LARGE SCALE GENOMIC DNA]</scope>
    <source>
        <strain evidence="1">CL-84</strain>
    </source>
</reference>
<dbReference type="Proteomes" id="UP000093044">
    <property type="component" value="Chromosome"/>
</dbReference>
<proteinExistence type="predicted"/>
<name>A0A1B2I7G1_9BACT</name>
<keyword evidence="2" id="KW-1185">Reference proteome</keyword>
<dbReference type="KEGG" id="cpor:BED41_12915"/>
<evidence type="ECO:0000313" key="2">
    <source>
        <dbReference type="Proteomes" id="UP000093044"/>
    </source>
</evidence>
<dbReference type="OrthoDB" id="2791at2"/>
<dbReference type="RefSeq" id="WP_066747085.1">
    <property type="nucleotide sequence ID" value="NZ_CAUFKJ010000016.1"/>
</dbReference>
<organism evidence="1 2">
    <name type="scientific">Cloacibacillus porcorum</name>
    <dbReference type="NCBI Taxonomy" id="1197717"/>
    <lineage>
        <taxon>Bacteria</taxon>
        <taxon>Thermotogati</taxon>
        <taxon>Synergistota</taxon>
        <taxon>Synergistia</taxon>
        <taxon>Synergistales</taxon>
        <taxon>Synergistaceae</taxon>
        <taxon>Cloacibacillus</taxon>
    </lineage>
</organism>
<dbReference type="STRING" id="1197717.BED41_12915"/>
<dbReference type="AlphaFoldDB" id="A0A1B2I7G1"/>
<accession>A0A1B2I7G1</accession>
<dbReference type="EMBL" id="CP016757">
    <property type="protein sequence ID" value="ANZ45909.1"/>
    <property type="molecule type" value="Genomic_DNA"/>
</dbReference>
<dbReference type="GeneID" id="83058746"/>
<gene>
    <name evidence="1" type="ORF">BED41_12915</name>
</gene>